<dbReference type="GO" id="GO:0016853">
    <property type="term" value="F:isomerase activity"/>
    <property type="evidence" value="ECO:0007669"/>
    <property type="project" value="UniProtKB-KW"/>
</dbReference>
<proteinExistence type="predicted"/>
<comment type="caution">
    <text evidence="6">The sequence shown here is derived from an EMBL/GenBank/DDBJ whole genome shotgun (WGS) entry which is preliminary data.</text>
</comment>
<sequence>MKDMKSSIKKALLSAVFFLCLYGTYAQNIVPLGLKIGDQVPDSTFNNIVNYKLSSPKISDFKGKLIILDFWSTGCSSCLAAFPKMETLQRKFGDKIQIILLNSSERKDQILGRIQKYKKFIPGVGLSTLPTVYGDSKWQFFFPHSGVPYHVWINSKGKVLSMPLAYNTSEENIQKALDGEKPLMVENLDFKARQGYDAWKEGLIKPAHPSLKPIFYSSFFSFNNGMHGGRGEVIDTLNQTIRRFSFNRPILEFYELAFAGTNRMLVEVKNKSQFELPLDRNKVDSWSIQNLFSYEICVPLKDERNINQFMQTDLNRFFGNLRDIEGNIEKRPFNCYILIKTKDGLLKGSTSKEEKYIKSETLHKWVNYNMYRIPYAFMDEIDDVKTLTAFIDESGVNKDLNLKVDLEINTGDLKDLSKVRESLRKYGFDLLQETRLLDVLIIKDTKKNNN</sequence>
<dbReference type="GO" id="GO:0030313">
    <property type="term" value="C:cell envelope"/>
    <property type="evidence" value="ECO:0007669"/>
    <property type="project" value="UniProtKB-SubCell"/>
</dbReference>
<dbReference type="AlphaFoldDB" id="A0A495J2X2"/>
<dbReference type="InterPro" id="IPR050553">
    <property type="entry name" value="Thioredoxin_ResA/DsbE_sf"/>
</dbReference>
<keyword evidence="2" id="KW-0201">Cytochrome c-type biogenesis</keyword>
<evidence type="ECO:0000256" key="3">
    <source>
        <dbReference type="ARBA" id="ARBA00023157"/>
    </source>
</evidence>
<name>A0A495J2X2_9SPHI</name>
<evidence type="ECO:0000256" key="1">
    <source>
        <dbReference type="ARBA" id="ARBA00004196"/>
    </source>
</evidence>
<evidence type="ECO:0000259" key="5">
    <source>
        <dbReference type="PROSITE" id="PS51352"/>
    </source>
</evidence>
<dbReference type="SUPFAM" id="SSF52833">
    <property type="entry name" value="Thioredoxin-like"/>
    <property type="match status" value="1"/>
</dbReference>
<protein>
    <submittedName>
        <fullName evidence="6">Thiol-disulfide isomerase/thioredoxin</fullName>
    </submittedName>
</protein>
<dbReference type="InterPro" id="IPR036249">
    <property type="entry name" value="Thioredoxin-like_sf"/>
</dbReference>
<dbReference type="Proteomes" id="UP000268007">
    <property type="component" value="Unassembled WGS sequence"/>
</dbReference>
<reference evidence="6 7" key="1">
    <citation type="submission" date="2018-10" db="EMBL/GenBank/DDBJ databases">
        <title>Genomic Encyclopedia of Archaeal and Bacterial Type Strains, Phase II (KMG-II): from individual species to whole genera.</title>
        <authorList>
            <person name="Goeker M."/>
        </authorList>
    </citation>
    <scope>NUCLEOTIDE SEQUENCE [LARGE SCALE GENOMIC DNA]</scope>
    <source>
        <strain evidence="6 7">DSM 18602</strain>
    </source>
</reference>
<dbReference type="Gene3D" id="3.40.30.10">
    <property type="entry name" value="Glutaredoxin"/>
    <property type="match status" value="1"/>
</dbReference>
<feature type="domain" description="Thioredoxin" evidence="5">
    <location>
        <begin position="34"/>
        <end position="182"/>
    </location>
</feature>
<keyword evidence="3" id="KW-1015">Disulfide bond</keyword>
<evidence type="ECO:0000313" key="7">
    <source>
        <dbReference type="Proteomes" id="UP000268007"/>
    </source>
</evidence>
<dbReference type="CDD" id="cd02966">
    <property type="entry name" value="TlpA_like_family"/>
    <property type="match status" value="1"/>
</dbReference>
<evidence type="ECO:0000256" key="2">
    <source>
        <dbReference type="ARBA" id="ARBA00022748"/>
    </source>
</evidence>
<dbReference type="InterPro" id="IPR013766">
    <property type="entry name" value="Thioredoxin_domain"/>
</dbReference>
<gene>
    <name evidence="6" type="ORF">BDD43_3530</name>
</gene>
<dbReference type="PANTHER" id="PTHR42852">
    <property type="entry name" value="THIOL:DISULFIDE INTERCHANGE PROTEIN DSBE"/>
    <property type="match status" value="1"/>
</dbReference>
<dbReference type="PROSITE" id="PS51352">
    <property type="entry name" value="THIOREDOXIN_2"/>
    <property type="match status" value="1"/>
</dbReference>
<dbReference type="PANTHER" id="PTHR42852:SF6">
    <property type="entry name" value="THIOL:DISULFIDE INTERCHANGE PROTEIN DSBE"/>
    <property type="match status" value="1"/>
</dbReference>
<dbReference type="RefSeq" id="WP_162847099.1">
    <property type="nucleotide sequence ID" value="NZ_RBKU01000001.1"/>
</dbReference>
<dbReference type="GO" id="GO:0017004">
    <property type="term" value="P:cytochrome complex assembly"/>
    <property type="evidence" value="ECO:0007669"/>
    <property type="project" value="UniProtKB-KW"/>
</dbReference>
<keyword evidence="7" id="KW-1185">Reference proteome</keyword>
<comment type="subcellular location">
    <subcellularLocation>
        <location evidence="1">Cell envelope</location>
    </subcellularLocation>
</comment>
<evidence type="ECO:0000256" key="4">
    <source>
        <dbReference type="ARBA" id="ARBA00023284"/>
    </source>
</evidence>
<dbReference type="EMBL" id="RBKU01000001">
    <property type="protein sequence ID" value="RKR83325.1"/>
    <property type="molecule type" value="Genomic_DNA"/>
</dbReference>
<organism evidence="6 7">
    <name type="scientific">Mucilaginibacter gracilis</name>
    <dbReference type="NCBI Taxonomy" id="423350"/>
    <lineage>
        <taxon>Bacteria</taxon>
        <taxon>Pseudomonadati</taxon>
        <taxon>Bacteroidota</taxon>
        <taxon>Sphingobacteriia</taxon>
        <taxon>Sphingobacteriales</taxon>
        <taxon>Sphingobacteriaceae</taxon>
        <taxon>Mucilaginibacter</taxon>
    </lineage>
</organism>
<evidence type="ECO:0000313" key="6">
    <source>
        <dbReference type="EMBL" id="RKR83325.1"/>
    </source>
</evidence>
<keyword evidence="6" id="KW-0413">Isomerase</keyword>
<accession>A0A495J2X2</accession>
<keyword evidence="4" id="KW-0676">Redox-active center</keyword>